<evidence type="ECO:0000313" key="2">
    <source>
        <dbReference type="Proteomes" id="UP000024635"/>
    </source>
</evidence>
<dbReference type="AlphaFoldDB" id="A0A016UGR1"/>
<dbReference type="EMBL" id="JARK01001376">
    <property type="protein sequence ID" value="EYC14519.1"/>
    <property type="molecule type" value="Genomic_DNA"/>
</dbReference>
<evidence type="ECO:0000313" key="1">
    <source>
        <dbReference type="EMBL" id="EYC14519.1"/>
    </source>
</evidence>
<reference evidence="2" key="1">
    <citation type="journal article" date="2015" name="Nat. Genet.">
        <title>The genome and transcriptome of the zoonotic hookworm Ancylostoma ceylanicum identify infection-specific gene families.</title>
        <authorList>
            <person name="Schwarz E.M."/>
            <person name="Hu Y."/>
            <person name="Antoshechkin I."/>
            <person name="Miller M.M."/>
            <person name="Sternberg P.W."/>
            <person name="Aroian R.V."/>
        </authorList>
    </citation>
    <scope>NUCLEOTIDE SEQUENCE</scope>
    <source>
        <strain evidence="2">HY135</strain>
    </source>
</reference>
<proteinExistence type="predicted"/>
<dbReference type="Proteomes" id="UP000024635">
    <property type="component" value="Unassembled WGS sequence"/>
</dbReference>
<gene>
    <name evidence="1" type="primary">Acey_s0040.g253</name>
    <name evidence="1" type="ORF">Y032_0040g253</name>
</gene>
<accession>A0A016UGR1</accession>
<protein>
    <submittedName>
        <fullName evidence="1">Uncharacterized protein</fullName>
    </submittedName>
</protein>
<keyword evidence="2" id="KW-1185">Reference proteome</keyword>
<sequence>MRCTPIRRRVIARQKSAVLTTLTRFFHGKAALPTFPEPSWQLLHFFQLLRTRSTQKLFPMSSNSSDLHIFVRHIRESKILEMKNFI</sequence>
<name>A0A016UGR1_9BILA</name>
<comment type="caution">
    <text evidence="1">The sequence shown here is derived from an EMBL/GenBank/DDBJ whole genome shotgun (WGS) entry which is preliminary data.</text>
</comment>
<organism evidence="1 2">
    <name type="scientific">Ancylostoma ceylanicum</name>
    <dbReference type="NCBI Taxonomy" id="53326"/>
    <lineage>
        <taxon>Eukaryota</taxon>
        <taxon>Metazoa</taxon>
        <taxon>Ecdysozoa</taxon>
        <taxon>Nematoda</taxon>
        <taxon>Chromadorea</taxon>
        <taxon>Rhabditida</taxon>
        <taxon>Rhabditina</taxon>
        <taxon>Rhabditomorpha</taxon>
        <taxon>Strongyloidea</taxon>
        <taxon>Ancylostomatidae</taxon>
        <taxon>Ancylostomatinae</taxon>
        <taxon>Ancylostoma</taxon>
    </lineage>
</organism>